<proteinExistence type="predicted"/>
<protein>
    <submittedName>
        <fullName evidence="1">Uncharacterized protein</fullName>
    </submittedName>
</protein>
<accession>A0A4S8LED3</accession>
<dbReference type="Proteomes" id="UP000297245">
    <property type="component" value="Unassembled WGS sequence"/>
</dbReference>
<keyword evidence="2" id="KW-1185">Reference proteome</keyword>
<organism evidence="1 2">
    <name type="scientific">Dendrothele bispora (strain CBS 962.96)</name>
    <dbReference type="NCBI Taxonomy" id="1314807"/>
    <lineage>
        <taxon>Eukaryota</taxon>
        <taxon>Fungi</taxon>
        <taxon>Dikarya</taxon>
        <taxon>Basidiomycota</taxon>
        <taxon>Agaricomycotina</taxon>
        <taxon>Agaricomycetes</taxon>
        <taxon>Agaricomycetidae</taxon>
        <taxon>Agaricales</taxon>
        <taxon>Agaricales incertae sedis</taxon>
        <taxon>Dendrothele</taxon>
    </lineage>
</organism>
<name>A0A4S8LED3_DENBC</name>
<reference evidence="1 2" key="1">
    <citation type="journal article" date="2019" name="Nat. Ecol. Evol.">
        <title>Megaphylogeny resolves global patterns of mushroom evolution.</title>
        <authorList>
            <person name="Varga T."/>
            <person name="Krizsan K."/>
            <person name="Foldi C."/>
            <person name="Dima B."/>
            <person name="Sanchez-Garcia M."/>
            <person name="Sanchez-Ramirez S."/>
            <person name="Szollosi G.J."/>
            <person name="Szarkandi J.G."/>
            <person name="Papp V."/>
            <person name="Albert L."/>
            <person name="Andreopoulos W."/>
            <person name="Angelini C."/>
            <person name="Antonin V."/>
            <person name="Barry K.W."/>
            <person name="Bougher N.L."/>
            <person name="Buchanan P."/>
            <person name="Buyck B."/>
            <person name="Bense V."/>
            <person name="Catcheside P."/>
            <person name="Chovatia M."/>
            <person name="Cooper J."/>
            <person name="Damon W."/>
            <person name="Desjardin D."/>
            <person name="Finy P."/>
            <person name="Geml J."/>
            <person name="Haridas S."/>
            <person name="Hughes K."/>
            <person name="Justo A."/>
            <person name="Karasinski D."/>
            <person name="Kautmanova I."/>
            <person name="Kiss B."/>
            <person name="Kocsube S."/>
            <person name="Kotiranta H."/>
            <person name="LaButti K.M."/>
            <person name="Lechner B.E."/>
            <person name="Liimatainen K."/>
            <person name="Lipzen A."/>
            <person name="Lukacs Z."/>
            <person name="Mihaltcheva S."/>
            <person name="Morgado L.N."/>
            <person name="Niskanen T."/>
            <person name="Noordeloos M.E."/>
            <person name="Ohm R.A."/>
            <person name="Ortiz-Santana B."/>
            <person name="Ovrebo C."/>
            <person name="Racz N."/>
            <person name="Riley R."/>
            <person name="Savchenko A."/>
            <person name="Shiryaev A."/>
            <person name="Soop K."/>
            <person name="Spirin V."/>
            <person name="Szebenyi C."/>
            <person name="Tomsovsky M."/>
            <person name="Tulloss R.E."/>
            <person name="Uehling J."/>
            <person name="Grigoriev I.V."/>
            <person name="Vagvolgyi C."/>
            <person name="Papp T."/>
            <person name="Martin F.M."/>
            <person name="Miettinen O."/>
            <person name="Hibbett D.S."/>
            <person name="Nagy L.G."/>
        </authorList>
    </citation>
    <scope>NUCLEOTIDE SEQUENCE [LARGE SCALE GENOMIC DNA]</scope>
    <source>
        <strain evidence="1 2">CBS 962.96</strain>
    </source>
</reference>
<gene>
    <name evidence="1" type="ORF">K435DRAFT_346888</name>
</gene>
<evidence type="ECO:0000313" key="2">
    <source>
        <dbReference type="Proteomes" id="UP000297245"/>
    </source>
</evidence>
<sequence length="84" mass="9982">MFCVYTHIWASRYRHATYRITRSYFITPGSLLSHLYLHFGCLIGRHYGNFAIETFAYPKFILPRRCLSFLSSPLQCFCSYTVLR</sequence>
<dbReference type="EMBL" id="ML179455">
    <property type="protein sequence ID" value="THU87336.1"/>
    <property type="molecule type" value="Genomic_DNA"/>
</dbReference>
<evidence type="ECO:0000313" key="1">
    <source>
        <dbReference type="EMBL" id="THU87336.1"/>
    </source>
</evidence>
<dbReference type="AlphaFoldDB" id="A0A4S8LED3"/>